<keyword evidence="3" id="KW-1185">Reference proteome</keyword>
<dbReference type="AlphaFoldDB" id="A0A8H7RJ55"/>
<evidence type="ECO:0000313" key="2">
    <source>
        <dbReference type="EMBL" id="KAG2210598.1"/>
    </source>
</evidence>
<proteinExistence type="predicted"/>
<feature type="signal peptide" evidence="1">
    <location>
        <begin position="1"/>
        <end position="21"/>
    </location>
</feature>
<feature type="chain" id="PRO_5034117504" description="Secreted protein" evidence="1">
    <location>
        <begin position="22"/>
        <end position="66"/>
    </location>
</feature>
<evidence type="ECO:0000313" key="3">
    <source>
        <dbReference type="Proteomes" id="UP000603453"/>
    </source>
</evidence>
<accession>A0A8H7RJ55</accession>
<gene>
    <name evidence="2" type="ORF">INT47_002540</name>
</gene>
<sequence>MRTTFTLLATFTLLLVLGTEAHVAFDSEKRDGGILGCDDGLLGNLLGQGGILGCDDGLLGDLLGDN</sequence>
<evidence type="ECO:0000256" key="1">
    <source>
        <dbReference type="SAM" id="SignalP"/>
    </source>
</evidence>
<keyword evidence="1" id="KW-0732">Signal</keyword>
<evidence type="ECO:0008006" key="4">
    <source>
        <dbReference type="Google" id="ProtNLM"/>
    </source>
</evidence>
<name>A0A8H7RJ55_9FUNG</name>
<dbReference type="Proteomes" id="UP000603453">
    <property type="component" value="Unassembled WGS sequence"/>
</dbReference>
<protein>
    <recommendedName>
        <fullName evidence="4">Secreted protein</fullName>
    </recommendedName>
</protein>
<comment type="caution">
    <text evidence="2">The sequence shown here is derived from an EMBL/GenBank/DDBJ whole genome shotgun (WGS) entry which is preliminary data.</text>
</comment>
<reference evidence="2" key="1">
    <citation type="submission" date="2020-12" db="EMBL/GenBank/DDBJ databases">
        <title>Metabolic potential, ecology and presence of endohyphal bacteria is reflected in genomic diversity of Mucoromycotina.</title>
        <authorList>
            <person name="Muszewska A."/>
            <person name="Okrasinska A."/>
            <person name="Steczkiewicz K."/>
            <person name="Drgas O."/>
            <person name="Orlowska M."/>
            <person name="Perlinska-Lenart U."/>
            <person name="Aleksandrzak-Piekarczyk T."/>
            <person name="Szatraj K."/>
            <person name="Zielenkiewicz U."/>
            <person name="Pilsyk S."/>
            <person name="Malc E."/>
            <person name="Mieczkowski P."/>
            <person name="Kruszewska J.S."/>
            <person name="Biernat P."/>
            <person name="Pawlowska J."/>
        </authorList>
    </citation>
    <scope>NUCLEOTIDE SEQUENCE</scope>
    <source>
        <strain evidence="2">WA0000017839</strain>
    </source>
</reference>
<dbReference type="EMBL" id="JAEPRD010000011">
    <property type="protein sequence ID" value="KAG2210598.1"/>
    <property type="molecule type" value="Genomic_DNA"/>
</dbReference>
<organism evidence="2 3">
    <name type="scientific">Mucor saturninus</name>
    <dbReference type="NCBI Taxonomy" id="64648"/>
    <lineage>
        <taxon>Eukaryota</taxon>
        <taxon>Fungi</taxon>
        <taxon>Fungi incertae sedis</taxon>
        <taxon>Mucoromycota</taxon>
        <taxon>Mucoromycotina</taxon>
        <taxon>Mucoromycetes</taxon>
        <taxon>Mucorales</taxon>
        <taxon>Mucorineae</taxon>
        <taxon>Mucoraceae</taxon>
        <taxon>Mucor</taxon>
    </lineage>
</organism>